<dbReference type="Proteomes" id="UP001500221">
    <property type="component" value="Unassembled WGS sequence"/>
</dbReference>
<accession>A0ABP9Q245</accession>
<comment type="caution">
    <text evidence="1">The sequence shown here is derived from an EMBL/GenBank/DDBJ whole genome shotgun (WGS) entry which is preliminary data.</text>
</comment>
<keyword evidence="2" id="KW-1185">Reference proteome</keyword>
<reference evidence="2" key="1">
    <citation type="journal article" date="2019" name="Int. J. Syst. Evol. Microbiol.">
        <title>The Global Catalogue of Microorganisms (GCM) 10K type strain sequencing project: providing services to taxonomists for standard genome sequencing and annotation.</title>
        <authorList>
            <consortium name="The Broad Institute Genomics Platform"/>
            <consortium name="The Broad Institute Genome Sequencing Center for Infectious Disease"/>
            <person name="Wu L."/>
            <person name="Ma J."/>
        </authorList>
    </citation>
    <scope>NUCLEOTIDE SEQUENCE [LARGE SCALE GENOMIC DNA]</scope>
    <source>
        <strain evidence="2">JCM 18459</strain>
    </source>
</reference>
<name>A0ABP9Q245_9ACTN</name>
<organism evidence="1 2">
    <name type="scientific">Nocardioides marinquilinus</name>
    <dbReference type="NCBI Taxonomy" id="1210400"/>
    <lineage>
        <taxon>Bacteria</taxon>
        <taxon>Bacillati</taxon>
        <taxon>Actinomycetota</taxon>
        <taxon>Actinomycetes</taxon>
        <taxon>Propionibacteriales</taxon>
        <taxon>Nocardioidaceae</taxon>
        <taxon>Nocardioides</taxon>
    </lineage>
</organism>
<gene>
    <name evidence="1" type="ORF">GCM10023340_41980</name>
</gene>
<dbReference type="EMBL" id="BAABKG010000006">
    <property type="protein sequence ID" value="GAA5155784.1"/>
    <property type="molecule type" value="Genomic_DNA"/>
</dbReference>
<evidence type="ECO:0000313" key="1">
    <source>
        <dbReference type="EMBL" id="GAA5155784.1"/>
    </source>
</evidence>
<protein>
    <recommendedName>
        <fullName evidence="3">Gluconate 2-dehydrogenase subunit 3 family protein</fullName>
    </recommendedName>
</protein>
<evidence type="ECO:0008006" key="3">
    <source>
        <dbReference type="Google" id="ProtNLM"/>
    </source>
</evidence>
<sequence>MPDPTPNDAKDLKPALVRLLRAAFPHPSFPDGPFERCADKILAELDEDLWHRLALEHGLDTLEQLDLDTEDDEAAEKLLREIEDAEFFVFVRSVAVTTLYDDHEVWELLGYEGASFDKGGYLETFNDLDWLPDPRIEEYDGPDRLVEVAEHDLPAGHTTNA</sequence>
<dbReference type="RefSeq" id="WP_345463572.1">
    <property type="nucleotide sequence ID" value="NZ_BAABKG010000006.1"/>
</dbReference>
<proteinExistence type="predicted"/>
<evidence type="ECO:0000313" key="2">
    <source>
        <dbReference type="Proteomes" id="UP001500221"/>
    </source>
</evidence>